<reference evidence="6" key="1">
    <citation type="submission" date="2022-11" db="UniProtKB">
        <authorList>
            <consortium name="WormBaseParasite"/>
        </authorList>
    </citation>
    <scope>IDENTIFICATION</scope>
</reference>
<dbReference type="WBParaSite" id="nRc.2.0.1.t46271-RA">
    <property type="protein sequence ID" value="nRc.2.0.1.t46271-RA"/>
    <property type="gene ID" value="nRc.2.0.1.g46271"/>
</dbReference>
<dbReference type="InterPro" id="IPR003890">
    <property type="entry name" value="MIF4G-like_typ-3"/>
</dbReference>
<dbReference type="GO" id="GO:0003729">
    <property type="term" value="F:mRNA binding"/>
    <property type="evidence" value="ECO:0007669"/>
    <property type="project" value="TreeGrafter"/>
</dbReference>
<dbReference type="PANTHER" id="PTHR23253">
    <property type="entry name" value="EUKARYOTIC TRANSLATION INITIATION FACTOR 4 GAMMA"/>
    <property type="match status" value="1"/>
</dbReference>
<dbReference type="AlphaFoldDB" id="A0A915L944"/>
<dbReference type="Proteomes" id="UP000887565">
    <property type="component" value="Unplaced"/>
</dbReference>
<dbReference type="GO" id="GO:0016281">
    <property type="term" value="C:eukaryotic translation initiation factor 4F complex"/>
    <property type="evidence" value="ECO:0007669"/>
    <property type="project" value="TreeGrafter"/>
</dbReference>
<evidence type="ECO:0000313" key="6">
    <source>
        <dbReference type="WBParaSite" id="nRc.2.0.1.t46271-RA"/>
    </source>
</evidence>
<keyword evidence="2" id="KW-0396">Initiation factor</keyword>
<sequence>FSRFVAELYKFGLLNQYLVHDCVHRLINKPEQFDQEGLQCLCLLLTSIGGKLEKEKADAKNRVSGDKVKTYFEVLKSLQKNTRFCKRIQFEILNLIELREVYHWEPRHQKEGPKKLKELRKK</sequence>
<dbReference type="Gene3D" id="1.25.40.180">
    <property type="match status" value="1"/>
</dbReference>
<evidence type="ECO:0000259" key="4">
    <source>
        <dbReference type="Pfam" id="PF02854"/>
    </source>
</evidence>
<organism evidence="5 6">
    <name type="scientific">Romanomermis culicivorax</name>
    <name type="common">Nematode worm</name>
    <dbReference type="NCBI Taxonomy" id="13658"/>
    <lineage>
        <taxon>Eukaryota</taxon>
        <taxon>Metazoa</taxon>
        <taxon>Ecdysozoa</taxon>
        <taxon>Nematoda</taxon>
        <taxon>Enoplea</taxon>
        <taxon>Dorylaimia</taxon>
        <taxon>Mermithida</taxon>
        <taxon>Mermithoidea</taxon>
        <taxon>Mermithidae</taxon>
        <taxon>Romanomermis</taxon>
    </lineage>
</organism>
<accession>A0A915L944</accession>
<proteinExistence type="inferred from homology"/>
<keyword evidence="5" id="KW-1185">Reference proteome</keyword>
<comment type="similarity">
    <text evidence="1">Belongs to the eukaryotic initiation factor 4G family.</text>
</comment>
<dbReference type="InterPro" id="IPR016024">
    <property type="entry name" value="ARM-type_fold"/>
</dbReference>
<evidence type="ECO:0000256" key="1">
    <source>
        <dbReference type="ARBA" id="ARBA00005775"/>
    </source>
</evidence>
<keyword evidence="3" id="KW-0648">Protein biosynthesis</keyword>
<dbReference type="SUPFAM" id="SSF48371">
    <property type="entry name" value="ARM repeat"/>
    <property type="match status" value="1"/>
</dbReference>
<evidence type="ECO:0000256" key="3">
    <source>
        <dbReference type="ARBA" id="ARBA00022917"/>
    </source>
</evidence>
<dbReference type="GO" id="GO:0003743">
    <property type="term" value="F:translation initiation factor activity"/>
    <property type="evidence" value="ECO:0007669"/>
    <property type="project" value="UniProtKB-KW"/>
</dbReference>
<evidence type="ECO:0000313" key="5">
    <source>
        <dbReference type="Proteomes" id="UP000887565"/>
    </source>
</evidence>
<dbReference type="PANTHER" id="PTHR23253:SF9">
    <property type="entry name" value="EUKARYOTIC TRANSLATION INITIATION FACTOR 4 GAMMA 2"/>
    <property type="match status" value="1"/>
</dbReference>
<protein>
    <submittedName>
        <fullName evidence="6">MIF4G domain-containing protein</fullName>
    </submittedName>
</protein>
<dbReference type="Pfam" id="PF02854">
    <property type="entry name" value="MIF4G"/>
    <property type="match status" value="1"/>
</dbReference>
<name>A0A915L944_ROMCU</name>
<evidence type="ECO:0000256" key="2">
    <source>
        <dbReference type="ARBA" id="ARBA00022540"/>
    </source>
</evidence>
<feature type="domain" description="MIF4G" evidence="4">
    <location>
        <begin position="3"/>
        <end position="100"/>
    </location>
</feature>